<protein>
    <submittedName>
        <fullName evidence="2">Uncharacterized protein</fullName>
    </submittedName>
</protein>
<reference evidence="2" key="2">
    <citation type="journal article" date="2015" name="Data Brief">
        <title>Shoot transcriptome of the giant reed, Arundo donax.</title>
        <authorList>
            <person name="Barrero R.A."/>
            <person name="Guerrero F.D."/>
            <person name="Moolhuijzen P."/>
            <person name="Goolsby J.A."/>
            <person name="Tidwell J."/>
            <person name="Bellgard S.E."/>
            <person name="Bellgard M.I."/>
        </authorList>
    </citation>
    <scope>NUCLEOTIDE SEQUENCE</scope>
    <source>
        <tissue evidence="2">Shoot tissue taken approximately 20 cm above the soil surface</tissue>
    </source>
</reference>
<evidence type="ECO:0000313" key="2">
    <source>
        <dbReference type="EMBL" id="JAD44638.1"/>
    </source>
</evidence>
<feature type="compositionally biased region" description="Basic residues" evidence="1">
    <location>
        <begin position="14"/>
        <end position="31"/>
    </location>
</feature>
<sequence length="31" mass="3562">MATSAPLQPPPPPRRSHRPRSRRCCRPRPPC</sequence>
<reference evidence="2" key="1">
    <citation type="submission" date="2014-09" db="EMBL/GenBank/DDBJ databases">
        <authorList>
            <person name="Magalhaes I.L.F."/>
            <person name="Oliveira U."/>
            <person name="Santos F.R."/>
            <person name="Vidigal T.H.D.A."/>
            <person name="Brescovit A.D."/>
            <person name="Santos A.J."/>
        </authorList>
    </citation>
    <scope>NUCLEOTIDE SEQUENCE</scope>
    <source>
        <tissue evidence="2">Shoot tissue taken approximately 20 cm above the soil surface</tissue>
    </source>
</reference>
<proteinExistence type="predicted"/>
<name>A0A0A9A408_ARUDO</name>
<evidence type="ECO:0000256" key="1">
    <source>
        <dbReference type="SAM" id="MobiDB-lite"/>
    </source>
</evidence>
<accession>A0A0A9A408</accession>
<dbReference type="EMBL" id="GBRH01253257">
    <property type="protein sequence ID" value="JAD44638.1"/>
    <property type="molecule type" value="Transcribed_RNA"/>
</dbReference>
<feature type="region of interest" description="Disordered" evidence="1">
    <location>
        <begin position="1"/>
        <end position="31"/>
    </location>
</feature>
<dbReference type="AlphaFoldDB" id="A0A0A9A408"/>
<organism evidence="2">
    <name type="scientific">Arundo donax</name>
    <name type="common">Giant reed</name>
    <name type="synonym">Donax arundinaceus</name>
    <dbReference type="NCBI Taxonomy" id="35708"/>
    <lineage>
        <taxon>Eukaryota</taxon>
        <taxon>Viridiplantae</taxon>
        <taxon>Streptophyta</taxon>
        <taxon>Embryophyta</taxon>
        <taxon>Tracheophyta</taxon>
        <taxon>Spermatophyta</taxon>
        <taxon>Magnoliopsida</taxon>
        <taxon>Liliopsida</taxon>
        <taxon>Poales</taxon>
        <taxon>Poaceae</taxon>
        <taxon>PACMAD clade</taxon>
        <taxon>Arundinoideae</taxon>
        <taxon>Arundineae</taxon>
        <taxon>Arundo</taxon>
    </lineage>
</organism>